<dbReference type="InParanoid" id="A0A3N7FI00"/>
<organism evidence="1 2">
    <name type="scientific">Populus trichocarpa</name>
    <name type="common">Western balsam poplar</name>
    <name type="synonym">Populus balsamifera subsp. trichocarpa</name>
    <dbReference type="NCBI Taxonomy" id="3694"/>
    <lineage>
        <taxon>Eukaryota</taxon>
        <taxon>Viridiplantae</taxon>
        <taxon>Streptophyta</taxon>
        <taxon>Embryophyta</taxon>
        <taxon>Tracheophyta</taxon>
        <taxon>Spermatophyta</taxon>
        <taxon>Magnoliopsida</taxon>
        <taxon>eudicotyledons</taxon>
        <taxon>Gunneridae</taxon>
        <taxon>Pentapetalae</taxon>
        <taxon>rosids</taxon>
        <taxon>fabids</taxon>
        <taxon>Malpighiales</taxon>
        <taxon>Salicaceae</taxon>
        <taxon>Saliceae</taxon>
        <taxon>Populus</taxon>
    </lineage>
</organism>
<proteinExistence type="predicted"/>
<gene>
    <name evidence="1" type="ORF">POPTR_008G063701</name>
</gene>
<evidence type="ECO:0000313" key="2">
    <source>
        <dbReference type="Proteomes" id="UP000006729"/>
    </source>
</evidence>
<keyword evidence="2" id="KW-1185">Reference proteome</keyword>
<dbReference type="InterPro" id="IPR047136">
    <property type="entry name" value="PurB_bact"/>
</dbReference>
<name>A0A3N7FI00_POPTR</name>
<dbReference type="Proteomes" id="UP000006729">
    <property type="component" value="Chromosome 8"/>
</dbReference>
<reference evidence="1 2" key="1">
    <citation type="journal article" date="2006" name="Science">
        <title>The genome of black cottonwood, Populus trichocarpa (Torr. &amp; Gray).</title>
        <authorList>
            <person name="Tuskan G.A."/>
            <person name="Difazio S."/>
            <person name="Jansson S."/>
            <person name="Bohlmann J."/>
            <person name="Grigoriev I."/>
            <person name="Hellsten U."/>
            <person name="Putnam N."/>
            <person name="Ralph S."/>
            <person name="Rombauts S."/>
            <person name="Salamov A."/>
            <person name="Schein J."/>
            <person name="Sterck L."/>
            <person name="Aerts A."/>
            <person name="Bhalerao R.R."/>
            <person name="Bhalerao R.P."/>
            <person name="Blaudez D."/>
            <person name="Boerjan W."/>
            <person name="Brun A."/>
            <person name="Brunner A."/>
            <person name="Busov V."/>
            <person name="Campbell M."/>
            <person name="Carlson J."/>
            <person name="Chalot M."/>
            <person name="Chapman J."/>
            <person name="Chen G.L."/>
            <person name="Cooper D."/>
            <person name="Coutinho P.M."/>
            <person name="Couturier J."/>
            <person name="Covert S."/>
            <person name="Cronk Q."/>
            <person name="Cunningham R."/>
            <person name="Davis J."/>
            <person name="Degroeve S."/>
            <person name="Dejardin A."/>
            <person name="Depamphilis C."/>
            <person name="Detter J."/>
            <person name="Dirks B."/>
            <person name="Dubchak I."/>
            <person name="Duplessis S."/>
            <person name="Ehlting J."/>
            <person name="Ellis B."/>
            <person name="Gendler K."/>
            <person name="Goodstein D."/>
            <person name="Gribskov M."/>
            <person name="Grimwood J."/>
            <person name="Groover A."/>
            <person name="Gunter L."/>
            <person name="Hamberger B."/>
            <person name="Heinze B."/>
            <person name="Helariutta Y."/>
            <person name="Henrissat B."/>
            <person name="Holligan D."/>
            <person name="Holt R."/>
            <person name="Huang W."/>
            <person name="Islam-Faridi N."/>
            <person name="Jones S."/>
            <person name="Jones-Rhoades M."/>
            <person name="Jorgensen R."/>
            <person name="Joshi C."/>
            <person name="Kangasjarvi J."/>
            <person name="Karlsson J."/>
            <person name="Kelleher C."/>
            <person name="Kirkpatrick R."/>
            <person name="Kirst M."/>
            <person name="Kohler A."/>
            <person name="Kalluri U."/>
            <person name="Larimer F."/>
            <person name="Leebens-Mack J."/>
            <person name="Leple J.C."/>
            <person name="Locascio P."/>
            <person name="Lou Y."/>
            <person name="Lucas S."/>
            <person name="Martin F."/>
            <person name="Montanini B."/>
            <person name="Napoli C."/>
            <person name="Nelson D.R."/>
            <person name="Nelson C."/>
            <person name="Nieminen K."/>
            <person name="Nilsson O."/>
            <person name="Pereda V."/>
            <person name="Peter G."/>
            <person name="Philippe R."/>
            <person name="Pilate G."/>
            <person name="Poliakov A."/>
            <person name="Razumovskaya J."/>
            <person name="Richardson P."/>
            <person name="Rinaldi C."/>
            <person name="Ritland K."/>
            <person name="Rouze P."/>
            <person name="Ryaboy D."/>
            <person name="Schmutz J."/>
            <person name="Schrader J."/>
            <person name="Segerman B."/>
            <person name="Shin H."/>
            <person name="Siddiqui A."/>
            <person name="Sterky F."/>
            <person name="Terry A."/>
            <person name="Tsai C.J."/>
            <person name="Uberbacher E."/>
            <person name="Unneberg P."/>
            <person name="Vahala J."/>
            <person name="Wall K."/>
            <person name="Wessler S."/>
            <person name="Yang G."/>
            <person name="Yin T."/>
            <person name="Douglas C."/>
            <person name="Marra M."/>
            <person name="Sandberg G."/>
            <person name="Van de Peer Y."/>
            <person name="Rokhsar D."/>
        </authorList>
    </citation>
    <scope>NUCLEOTIDE SEQUENCE [LARGE SCALE GENOMIC DNA]</scope>
    <source>
        <strain evidence="2">cv. Nisqually</strain>
    </source>
</reference>
<dbReference type="EMBL" id="CM009297">
    <property type="protein sequence ID" value="RQO94275.1"/>
    <property type="molecule type" value="Genomic_DNA"/>
</dbReference>
<dbReference type="Gene3D" id="1.10.275.10">
    <property type="entry name" value="Fumarase/aspartase (N-terminal domain)"/>
    <property type="match status" value="1"/>
</dbReference>
<dbReference type="SUPFAM" id="SSF48557">
    <property type="entry name" value="L-aspartase-like"/>
    <property type="match status" value="1"/>
</dbReference>
<dbReference type="STRING" id="3694.A0A3N7FI00"/>
<dbReference type="Gene3D" id="1.20.200.10">
    <property type="entry name" value="Fumarase/aspartase (Central domain)"/>
    <property type="match status" value="1"/>
</dbReference>
<dbReference type="GO" id="GO:0003824">
    <property type="term" value="F:catalytic activity"/>
    <property type="evidence" value="ECO:0007669"/>
    <property type="project" value="InterPro"/>
</dbReference>
<dbReference type="InterPro" id="IPR008948">
    <property type="entry name" value="L-Aspartase-like"/>
</dbReference>
<dbReference type="InterPro" id="IPR024083">
    <property type="entry name" value="Fumarase/histidase_N"/>
</dbReference>
<dbReference type="PANTHER" id="PTHR43411">
    <property type="entry name" value="ADENYLOSUCCINATE LYASE"/>
    <property type="match status" value="1"/>
</dbReference>
<dbReference type="PANTHER" id="PTHR43411:SF1">
    <property type="entry name" value="ADENYLOSUCCINATE LYASE"/>
    <property type="match status" value="1"/>
</dbReference>
<sequence>MDDALEVTNIEEVANHDVKAVEYFFKKKCPEISKPASPTTLGKEMTIFAARLSARRHGISQVKIKGKLAGAVGNCNAHLSAYPSIEPHDYMARLFYAIIVFNTILIDFDRDIWGFISLAYLSRRTIWC</sequence>
<dbReference type="AlphaFoldDB" id="A0A3N7FI00"/>
<protein>
    <submittedName>
        <fullName evidence="1">Uncharacterized protein</fullName>
    </submittedName>
</protein>
<evidence type="ECO:0000313" key="1">
    <source>
        <dbReference type="EMBL" id="RQO94275.1"/>
    </source>
</evidence>
<accession>A0A3N7FI00</accession>